<dbReference type="PANTHER" id="PTHR43537">
    <property type="entry name" value="TRANSCRIPTIONAL REGULATOR, GNTR FAMILY"/>
    <property type="match status" value="1"/>
</dbReference>
<dbReference type="GO" id="GO:0003700">
    <property type="term" value="F:DNA-binding transcription factor activity"/>
    <property type="evidence" value="ECO:0007669"/>
    <property type="project" value="InterPro"/>
</dbReference>
<dbReference type="EMBL" id="LAQU01000040">
    <property type="protein sequence ID" value="KKB61515.1"/>
    <property type="molecule type" value="Genomic_DNA"/>
</dbReference>
<dbReference type="InterPro" id="IPR000524">
    <property type="entry name" value="Tscrpt_reg_HTH_GntR"/>
</dbReference>
<dbReference type="InterPro" id="IPR011711">
    <property type="entry name" value="GntR_C"/>
</dbReference>
<dbReference type="GO" id="GO:0003677">
    <property type="term" value="F:DNA binding"/>
    <property type="evidence" value="ECO:0007669"/>
    <property type="project" value="UniProtKB-KW"/>
</dbReference>
<dbReference type="InterPro" id="IPR036388">
    <property type="entry name" value="WH-like_DNA-bd_sf"/>
</dbReference>
<dbReference type="PATRIC" id="fig|28092.6.peg.5374"/>
<evidence type="ECO:0000256" key="3">
    <source>
        <dbReference type="ARBA" id="ARBA00023163"/>
    </source>
</evidence>
<comment type="caution">
    <text evidence="5">The sequence shown here is derived from an EMBL/GenBank/DDBJ whole genome shotgun (WGS) entry which is preliminary data.</text>
</comment>
<evidence type="ECO:0000313" key="5">
    <source>
        <dbReference type="EMBL" id="KKB61515.1"/>
    </source>
</evidence>
<sequence length="218" mass="24460">MEQAYARLRSEILSCRLAPGAEVSEADIAERLQMSKSPVREALGRLRSEGFVKAYPRRGYQVVPLTISDLNELLDLRNIIETGAVGLAAERITEAELDELSRLADASYDTKIMSSLDQFVAANREFHAAIARACGNRRLYEQVVNCLDGLERFFYVGARTRDINPEVKDDHHRLVRLLREHDVDGARDMIIEHNNGTRDGLVKVISHGWGTAGGLWVE</sequence>
<dbReference type="SUPFAM" id="SSF48008">
    <property type="entry name" value="GntR ligand-binding domain-like"/>
    <property type="match status" value="1"/>
</dbReference>
<dbReference type="SMART" id="SM00345">
    <property type="entry name" value="HTH_GNTR"/>
    <property type="match status" value="1"/>
</dbReference>
<dbReference type="Gene3D" id="1.10.10.10">
    <property type="entry name" value="Winged helix-like DNA-binding domain superfamily/Winged helix DNA-binding domain"/>
    <property type="match status" value="1"/>
</dbReference>
<accession>A0A0F5JV40</accession>
<dbReference type="SUPFAM" id="SSF46785">
    <property type="entry name" value="Winged helix' DNA-binding domain"/>
    <property type="match status" value="1"/>
</dbReference>
<dbReference type="PROSITE" id="PS50949">
    <property type="entry name" value="HTH_GNTR"/>
    <property type="match status" value="1"/>
</dbReference>
<dbReference type="STRING" id="28092.WM40_22845"/>
<organism evidence="5 6">
    <name type="scientific">Robbsia andropogonis</name>
    <dbReference type="NCBI Taxonomy" id="28092"/>
    <lineage>
        <taxon>Bacteria</taxon>
        <taxon>Pseudomonadati</taxon>
        <taxon>Pseudomonadota</taxon>
        <taxon>Betaproteobacteria</taxon>
        <taxon>Burkholderiales</taxon>
        <taxon>Burkholderiaceae</taxon>
        <taxon>Robbsia</taxon>
    </lineage>
</organism>
<dbReference type="AlphaFoldDB" id="A0A0F5JV40"/>
<evidence type="ECO:0000256" key="2">
    <source>
        <dbReference type="ARBA" id="ARBA00023125"/>
    </source>
</evidence>
<proteinExistence type="predicted"/>
<name>A0A0F5JV40_9BURK</name>
<feature type="domain" description="HTH gntR-type" evidence="4">
    <location>
        <begin position="1"/>
        <end position="65"/>
    </location>
</feature>
<keyword evidence="6" id="KW-1185">Reference proteome</keyword>
<keyword evidence="2" id="KW-0238">DNA-binding</keyword>
<reference evidence="5 6" key="1">
    <citation type="submission" date="2015-03" db="EMBL/GenBank/DDBJ databases">
        <title>Draft Genome Sequence of Burkholderia andropogonis type strain ICMP2807, isolated from Sorghum bicolor.</title>
        <authorList>
            <person name="Lopes-Santos L."/>
            <person name="Castro D.B."/>
            <person name="Ottoboni L.M."/>
            <person name="Park D."/>
            <person name="Weirc B.S."/>
            <person name="Destefano S.A."/>
        </authorList>
    </citation>
    <scope>NUCLEOTIDE SEQUENCE [LARGE SCALE GENOMIC DNA]</scope>
    <source>
        <strain evidence="5 6">ICMP2807</strain>
    </source>
</reference>
<keyword evidence="3" id="KW-0804">Transcription</keyword>
<dbReference type="InterPro" id="IPR036390">
    <property type="entry name" value="WH_DNA-bd_sf"/>
</dbReference>
<dbReference type="CDD" id="cd07377">
    <property type="entry name" value="WHTH_GntR"/>
    <property type="match status" value="1"/>
</dbReference>
<evidence type="ECO:0000313" key="6">
    <source>
        <dbReference type="Proteomes" id="UP000033618"/>
    </source>
</evidence>
<keyword evidence="1" id="KW-0805">Transcription regulation</keyword>
<dbReference type="Proteomes" id="UP000033618">
    <property type="component" value="Unassembled WGS sequence"/>
</dbReference>
<dbReference type="Pfam" id="PF00392">
    <property type="entry name" value="GntR"/>
    <property type="match status" value="1"/>
</dbReference>
<protein>
    <recommendedName>
        <fullName evidence="4">HTH gntR-type domain-containing protein</fullName>
    </recommendedName>
</protein>
<dbReference type="Gene3D" id="1.20.120.530">
    <property type="entry name" value="GntR ligand-binding domain-like"/>
    <property type="match status" value="1"/>
</dbReference>
<dbReference type="Pfam" id="PF07729">
    <property type="entry name" value="FCD"/>
    <property type="match status" value="1"/>
</dbReference>
<evidence type="ECO:0000259" key="4">
    <source>
        <dbReference type="PROSITE" id="PS50949"/>
    </source>
</evidence>
<dbReference type="PANTHER" id="PTHR43537:SF45">
    <property type="entry name" value="GNTR FAMILY REGULATORY PROTEIN"/>
    <property type="match status" value="1"/>
</dbReference>
<gene>
    <name evidence="5" type="ORF">WM40_22845</name>
</gene>
<evidence type="ECO:0000256" key="1">
    <source>
        <dbReference type="ARBA" id="ARBA00023015"/>
    </source>
</evidence>
<dbReference type="SMART" id="SM00895">
    <property type="entry name" value="FCD"/>
    <property type="match status" value="1"/>
</dbReference>
<dbReference type="InterPro" id="IPR008920">
    <property type="entry name" value="TF_FadR/GntR_C"/>
</dbReference>